<reference evidence="1" key="2">
    <citation type="submission" date="2022-08" db="UniProtKB">
        <authorList>
            <consortium name="EnsemblMetazoa"/>
        </authorList>
    </citation>
    <scope>IDENTIFICATION</scope>
    <source>
        <strain evidence="1">STECLA/ALBI9_A</strain>
    </source>
</reference>
<organism evidence="1 2">
    <name type="scientific">Anopheles albimanus</name>
    <name type="common">New world malaria mosquito</name>
    <dbReference type="NCBI Taxonomy" id="7167"/>
    <lineage>
        <taxon>Eukaryota</taxon>
        <taxon>Metazoa</taxon>
        <taxon>Ecdysozoa</taxon>
        <taxon>Arthropoda</taxon>
        <taxon>Hexapoda</taxon>
        <taxon>Insecta</taxon>
        <taxon>Pterygota</taxon>
        <taxon>Neoptera</taxon>
        <taxon>Endopterygota</taxon>
        <taxon>Diptera</taxon>
        <taxon>Nematocera</taxon>
        <taxon>Culicoidea</taxon>
        <taxon>Culicidae</taxon>
        <taxon>Anophelinae</taxon>
        <taxon>Anopheles</taxon>
    </lineage>
</organism>
<sequence>MLAINQDHRCAGGLGYCCTSLG</sequence>
<evidence type="ECO:0000313" key="1">
    <source>
        <dbReference type="EnsemblMetazoa" id="AALB010599-PA"/>
    </source>
</evidence>
<accession>A0A182FVL4</accession>
<reference evidence="1 2" key="1">
    <citation type="journal article" date="2017" name="G3 (Bethesda)">
        <title>The Physical Genome Mapping of Anopheles albimanus Corrected Scaffold Misassemblies and Identified Interarm Rearrangements in Genus Anopheles.</title>
        <authorList>
            <person name="Artemov G.N."/>
            <person name="Peery A.N."/>
            <person name="Jiang X."/>
            <person name="Tu Z."/>
            <person name="Stegniy V.N."/>
            <person name="Sharakhova M.V."/>
            <person name="Sharakhov I.V."/>
        </authorList>
    </citation>
    <scope>NUCLEOTIDE SEQUENCE [LARGE SCALE GENOMIC DNA]</scope>
    <source>
        <strain evidence="1 2">ALBI9_A</strain>
    </source>
</reference>
<dbReference type="EnsemblMetazoa" id="AALB010599-RA">
    <property type="protein sequence ID" value="AALB010599-PA"/>
    <property type="gene ID" value="AALB010599"/>
</dbReference>
<dbReference type="VEuPathDB" id="VectorBase:AALB010599"/>
<name>A0A182FVL4_ANOAL</name>
<dbReference type="AlphaFoldDB" id="A0A182FVL4"/>
<dbReference type="Proteomes" id="UP000069272">
    <property type="component" value="Chromosome 3R"/>
</dbReference>
<evidence type="ECO:0000313" key="2">
    <source>
        <dbReference type="Proteomes" id="UP000069272"/>
    </source>
</evidence>
<proteinExistence type="predicted"/>
<protein>
    <submittedName>
        <fullName evidence="1">Uncharacterized protein</fullName>
    </submittedName>
</protein>
<keyword evidence="2" id="KW-1185">Reference proteome</keyword>